<keyword evidence="1" id="KW-0812">Transmembrane</keyword>
<evidence type="ECO:0000256" key="1">
    <source>
        <dbReference type="SAM" id="Phobius"/>
    </source>
</evidence>
<evidence type="ECO:0000313" key="2">
    <source>
        <dbReference type="EMBL" id="BAV97964.1"/>
    </source>
</evidence>
<dbReference type="EMBL" id="AP014940">
    <property type="protein sequence ID" value="BAV97964.1"/>
    <property type="molecule type" value="Genomic_DNA"/>
</dbReference>
<evidence type="ECO:0000313" key="3">
    <source>
        <dbReference type="Proteomes" id="UP000218824"/>
    </source>
</evidence>
<keyword evidence="1" id="KW-0472">Membrane</keyword>
<accession>A0AAU9AH54</accession>
<protein>
    <submittedName>
        <fullName evidence="2">Uncharacterized protein</fullName>
    </submittedName>
</protein>
<dbReference type="RefSeq" id="WP_145960066.1">
    <property type="nucleotide sequence ID" value="NZ_AP014940.1"/>
</dbReference>
<dbReference type="AlphaFoldDB" id="A0AAU9AH54"/>
<name>A0AAU9AH54_LYSEN</name>
<sequence length="128" mass="13816">MDETRRRTHTDETNGWRWLGSGLSIIVSVGLITAAGATAYLIGKQQAAAEGKRQAAIAAQARIDQQIVRDQFTQLIAERDALRGDVAALHAELERVRSLQTTVNGPTRCMNGRLITQNGSTWSAGGPC</sequence>
<proteinExistence type="predicted"/>
<organism evidence="2 3">
    <name type="scientific">Lysobacter enzymogenes</name>
    <dbReference type="NCBI Taxonomy" id="69"/>
    <lineage>
        <taxon>Bacteria</taxon>
        <taxon>Pseudomonadati</taxon>
        <taxon>Pseudomonadota</taxon>
        <taxon>Gammaproteobacteria</taxon>
        <taxon>Lysobacterales</taxon>
        <taxon>Lysobacteraceae</taxon>
        <taxon>Lysobacter</taxon>
    </lineage>
</organism>
<dbReference type="GeneID" id="83066709"/>
<reference evidence="2 3" key="1">
    <citation type="journal article" date="2017" name="DNA Res.">
        <title>Complete genome sequence and expression profile of the commercial lytic enzyme producer Lysobacter enzymogenes M497-1.</title>
        <authorList>
            <person name="Takami H."/>
            <person name="Toyoda A."/>
            <person name="Uchiyama I."/>
            <person name="Itoh T."/>
            <person name="Takaki Y."/>
            <person name="Arai W."/>
            <person name="Nishi S."/>
            <person name="Kawai M."/>
            <person name="Shinya K."/>
            <person name="Ikeda H."/>
        </authorList>
    </citation>
    <scope>NUCLEOTIDE SEQUENCE [LARGE SCALE GENOMIC DNA]</scope>
    <source>
        <strain evidence="2 3">M497-1</strain>
    </source>
</reference>
<gene>
    <name evidence="2" type="ORF">LEN_2477</name>
</gene>
<keyword evidence="1" id="KW-1133">Transmembrane helix</keyword>
<feature type="transmembrane region" description="Helical" evidence="1">
    <location>
        <begin position="20"/>
        <end position="43"/>
    </location>
</feature>
<dbReference type="KEGG" id="lem:LEN_2477"/>
<dbReference type="Proteomes" id="UP000218824">
    <property type="component" value="Chromosome"/>
</dbReference>